<dbReference type="Gene3D" id="3.40.50.1820">
    <property type="entry name" value="alpha/beta hydrolase"/>
    <property type="match status" value="1"/>
</dbReference>
<feature type="domain" description="Alpha/beta hydrolase fold-3" evidence="4">
    <location>
        <begin position="99"/>
        <end position="300"/>
    </location>
</feature>
<dbReference type="InterPro" id="IPR033140">
    <property type="entry name" value="Lipase_GDXG_put_SER_AS"/>
</dbReference>
<comment type="caution">
    <text evidence="5">The sequence shown here is derived from an EMBL/GenBank/DDBJ whole genome shotgun (WGS) entry which is preliminary data.</text>
</comment>
<evidence type="ECO:0000256" key="1">
    <source>
        <dbReference type="ARBA" id="ARBA00010515"/>
    </source>
</evidence>
<dbReference type="AlphaFoldDB" id="A0A318RAX2"/>
<sequence>MAHWAVTLRTVQQTTMLKGPALRPSPRSQALVRATSLLLRPLADRVPSNGPGIAFTRALVAASMLAGDSPRGVDVEKVRCGPVRGEWVRPRDVRAGQVILYLHGSGYAICSPRTHRGLVARLARYTRLPAFCVEYRLAPKHRYPAAADDVDAAYAWLIRQGYAAEDIVIAGDSAGGHLALDLIAENARTGRAQPRSVVLFSPLLDLTLDLAARQEKVRRDPLISAAAAKRLVGLYTAEQPADLPRLQVRLDQSDGLPPFLIQVGGVEMLRADAEEMTRMVQNAGGTAALQIWPGQLHVFQAFSRLIPEARSALRDAADFMSTANPRSM</sequence>
<organism evidence="5 6">
    <name type="scientific">Williamsia limnetica</name>
    <dbReference type="NCBI Taxonomy" id="882452"/>
    <lineage>
        <taxon>Bacteria</taxon>
        <taxon>Bacillati</taxon>
        <taxon>Actinomycetota</taxon>
        <taxon>Actinomycetes</taxon>
        <taxon>Mycobacteriales</taxon>
        <taxon>Nocardiaceae</taxon>
        <taxon>Williamsia</taxon>
    </lineage>
</organism>
<comment type="similarity">
    <text evidence="1">Belongs to the 'GDXG' lipolytic enzyme family.</text>
</comment>
<evidence type="ECO:0000313" key="6">
    <source>
        <dbReference type="Proteomes" id="UP000247591"/>
    </source>
</evidence>
<evidence type="ECO:0000313" key="5">
    <source>
        <dbReference type="EMBL" id="PYE11708.1"/>
    </source>
</evidence>
<keyword evidence="6" id="KW-1185">Reference proteome</keyword>
<reference evidence="5 6" key="1">
    <citation type="submission" date="2018-06" db="EMBL/GenBank/DDBJ databases">
        <title>Genomic Encyclopedia of Type Strains, Phase IV (KMG-IV): sequencing the most valuable type-strain genomes for metagenomic binning, comparative biology and taxonomic classification.</title>
        <authorList>
            <person name="Goeker M."/>
        </authorList>
    </citation>
    <scope>NUCLEOTIDE SEQUENCE [LARGE SCALE GENOMIC DNA]</scope>
    <source>
        <strain evidence="5 6">DSM 45521</strain>
    </source>
</reference>
<proteinExistence type="inferred from homology"/>
<evidence type="ECO:0000256" key="3">
    <source>
        <dbReference type="PROSITE-ProRule" id="PRU10038"/>
    </source>
</evidence>
<keyword evidence="2" id="KW-0378">Hydrolase</keyword>
<dbReference type="PANTHER" id="PTHR48081:SF30">
    <property type="entry name" value="ACETYL-HYDROLASE LIPR-RELATED"/>
    <property type="match status" value="1"/>
</dbReference>
<dbReference type="InterPro" id="IPR050300">
    <property type="entry name" value="GDXG_lipolytic_enzyme"/>
</dbReference>
<evidence type="ECO:0000256" key="2">
    <source>
        <dbReference type="ARBA" id="ARBA00022801"/>
    </source>
</evidence>
<protein>
    <submittedName>
        <fullName evidence="5">Acetyl esterase/lipase</fullName>
    </submittedName>
</protein>
<gene>
    <name evidence="5" type="ORF">DFR67_1338</name>
</gene>
<name>A0A318RAX2_WILLI</name>
<dbReference type="SUPFAM" id="SSF53474">
    <property type="entry name" value="alpha/beta-Hydrolases"/>
    <property type="match status" value="1"/>
</dbReference>
<evidence type="ECO:0000259" key="4">
    <source>
        <dbReference type="Pfam" id="PF07859"/>
    </source>
</evidence>
<dbReference type="InterPro" id="IPR013094">
    <property type="entry name" value="AB_hydrolase_3"/>
</dbReference>
<dbReference type="InterPro" id="IPR029058">
    <property type="entry name" value="AB_hydrolase_fold"/>
</dbReference>
<accession>A0A318RAX2</accession>
<dbReference type="PANTHER" id="PTHR48081">
    <property type="entry name" value="AB HYDROLASE SUPERFAMILY PROTEIN C4A8.06C"/>
    <property type="match status" value="1"/>
</dbReference>
<dbReference type="PROSITE" id="PS01174">
    <property type="entry name" value="LIPASE_GDXG_SER"/>
    <property type="match status" value="1"/>
</dbReference>
<dbReference type="Proteomes" id="UP000247591">
    <property type="component" value="Unassembled WGS sequence"/>
</dbReference>
<dbReference type="GO" id="GO:0004806">
    <property type="term" value="F:triacylglycerol lipase activity"/>
    <property type="evidence" value="ECO:0007669"/>
    <property type="project" value="TreeGrafter"/>
</dbReference>
<dbReference type="Pfam" id="PF07859">
    <property type="entry name" value="Abhydrolase_3"/>
    <property type="match status" value="1"/>
</dbReference>
<dbReference type="EMBL" id="QJSP01000033">
    <property type="protein sequence ID" value="PYE11708.1"/>
    <property type="molecule type" value="Genomic_DNA"/>
</dbReference>
<feature type="active site" evidence="3">
    <location>
        <position position="173"/>
    </location>
</feature>